<keyword evidence="5 12" id="KW-0067">ATP-binding</keyword>
<evidence type="ECO:0000313" key="18">
    <source>
        <dbReference type="Proteomes" id="UP000063063"/>
    </source>
</evidence>
<evidence type="ECO:0000259" key="16">
    <source>
        <dbReference type="PROSITE" id="PS51195"/>
    </source>
</evidence>
<dbReference type="FunFam" id="3.40.50.300:FF:002638">
    <property type="entry name" value="ATP-dependent RNA helicase-like protein"/>
    <property type="match status" value="1"/>
</dbReference>
<dbReference type="GO" id="GO:0003723">
    <property type="term" value="F:RNA binding"/>
    <property type="evidence" value="ECO:0007669"/>
    <property type="project" value="UniProtKB-UniRule"/>
</dbReference>
<keyword evidence="18" id="KW-1185">Reference proteome</keyword>
<dbReference type="GO" id="GO:0005524">
    <property type="term" value="F:ATP binding"/>
    <property type="evidence" value="ECO:0007669"/>
    <property type="project" value="UniProtKB-UniRule"/>
</dbReference>
<evidence type="ECO:0000256" key="5">
    <source>
        <dbReference type="ARBA" id="ARBA00022840"/>
    </source>
</evidence>
<feature type="domain" description="DEAD-box RNA helicase Q" evidence="16">
    <location>
        <begin position="191"/>
        <end position="219"/>
    </location>
</feature>
<dbReference type="InterPro" id="IPR027417">
    <property type="entry name" value="P-loop_NTPase"/>
</dbReference>
<dbReference type="eggNOG" id="KOG0347">
    <property type="taxonomic scope" value="Eukaryota"/>
</dbReference>
<organism evidence="17 18">
    <name type="scientific">Leishmania panamensis</name>
    <dbReference type="NCBI Taxonomy" id="5679"/>
    <lineage>
        <taxon>Eukaryota</taxon>
        <taxon>Discoba</taxon>
        <taxon>Euglenozoa</taxon>
        <taxon>Kinetoplastea</taxon>
        <taxon>Metakinetoplastina</taxon>
        <taxon>Trypanosomatida</taxon>
        <taxon>Trypanosomatidae</taxon>
        <taxon>Leishmaniinae</taxon>
        <taxon>Leishmania</taxon>
        <taxon>Leishmania guyanensis species complex</taxon>
    </lineage>
</organism>
<comment type="function">
    <text evidence="12">RNA helicase.</text>
</comment>
<dbReference type="KEGG" id="lpan:LPMP_354510"/>
<evidence type="ECO:0000256" key="9">
    <source>
        <dbReference type="ARBA" id="ARBA00024769"/>
    </source>
</evidence>
<evidence type="ECO:0000256" key="3">
    <source>
        <dbReference type="ARBA" id="ARBA00022801"/>
    </source>
</evidence>
<keyword evidence="7" id="KW-0648">Protein biosynthesis</keyword>
<feature type="domain" description="Helicase ATP-binding" evidence="14">
    <location>
        <begin position="253"/>
        <end position="468"/>
    </location>
</feature>
<dbReference type="EC" id="3.6.4.13" evidence="12"/>
<dbReference type="AlphaFoldDB" id="A0A088S2F3"/>
<evidence type="ECO:0000256" key="7">
    <source>
        <dbReference type="ARBA" id="ARBA00022917"/>
    </source>
</evidence>
<dbReference type="PROSITE" id="PS51195">
    <property type="entry name" value="Q_MOTIF"/>
    <property type="match status" value="1"/>
</dbReference>
<comment type="domain">
    <text evidence="12">The Q motif is unique to and characteristic of the DEAD box family of RNA helicases and controls ATP binding and hydrolysis.</text>
</comment>
<evidence type="ECO:0000256" key="11">
    <source>
        <dbReference type="PROSITE-ProRule" id="PRU00552"/>
    </source>
</evidence>
<evidence type="ECO:0000256" key="12">
    <source>
        <dbReference type="RuleBase" id="RU365068"/>
    </source>
</evidence>
<dbReference type="GO" id="GO:0016787">
    <property type="term" value="F:hydrolase activity"/>
    <property type="evidence" value="ECO:0007669"/>
    <property type="project" value="UniProtKB-KW"/>
</dbReference>
<dbReference type="InterPro" id="IPR014001">
    <property type="entry name" value="Helicase_ATP-bd"/>
</dbReference>
<dbReference type="PROSITE" id="PS51194">
    <property type="entry name" value="HELICASE_CTER"/>
    <property type="match status" value="1"/>
</dbReference>
<evidence type="ECO:0000313" key="17">
    <source>
        <dbReference type="EMBL" id="AIO02583.1"/>
    </source>
</evidence>
<evidence type="ECO:0000256" key="2">
    <source>
        <dbReference type="ARBA" id="ARBA00022741"/>
    </source>
</evidence>
<dbReference type="SMART" id="SM00490">
    <property type="entry name" value="HELICc"/>
    <property type="match status" value="1"/>
</dbReference>
<feature type="region of interest" description="Disordered" evidence="13">
    <location>
        <begin position="85"/>
        <end position="125"/>
    </location>
</feature>
<keyword evidence="1" id="KW-0396">Initiation factor</keyword>
<comment type="function">
    <text evidence="9">ATP-dependent RNA helicase which is a subunit of the eIF4F complex involved in cap recognition and is required for mRNA binding to ribosome. In the current model of translation initiation, eIF4A unwinds RNA secondary structures in the 5'-UTR of mRNAs which is necessary to allow efficient binding of the small ribosomal subunit, and subsequent scanning for the initiator codon.</text>
</comment>
<evidence type="ECO:0000256" key="8">
    <source>
        <dbReference type="ARBA" id="ARBA00024352"/>
    </source>
</evidence>
<evidence type="ECO:0000256" key="6">
    <source>
        <dbReference type="ARBA" id="ARBA00022884"/>
    </source>
</evidence>
<dbReference type="OrthoDB" id="4310724at2759"/>
<dbReference type="InterPro" id="IPR011545">
    <property type="entry name" value="DEAD/DEAH_box_helicase_dom"/>
</dbReference>
<evidence type="ECO:0000256" key="10">
    <source>
        <dbReference type="ARBA" id="ARBA00025917"/>
    </source>
</evidence>
<feature type="compositionally biased region" description="Basic residues" evidence="13">
    <location>
        <begin position="965"/>
        <end position="974"/>
    </location>
</feature>
<accession>A0A088S2F3</accession>
<dbReference type="RefSeq" id="XP_010703383.1">
    <property type="nucleotide sequence ID" value="XM_010705081.1"/>
</dbReference>
<reference evidence="17 18" key="1">
    <citation type="journal article" date="2015" name="Sci. Rep.">
        <title>The genome of Leishmania panamensis: insights into genomics of the L. (Viannia) subgenus.</title>
        <authorList>
            <person name="Llanes A."/>
            <person name="Restrepo C.M."/>
            <person name="Vecchio G.D."/>
            <person name="Anguizola F.J."/>
            <person name="Lleonart R."/>
        </authorList>
    </citation>
    <scope>NUCLEOTIDE SEQUENCE [LARGE SCALE GENOMIC DNA]</scope>
    <source>
        <strain evidence="17 18">MHOM/PA/94/PSC-1</strain>
    </source>
</reference>
<dbReference type="EMBL" id="CP009404">
    <property type="protein sequence ID" value="AIO02583.1"/>
    <property type="molecule type" value="Genomic_DNA"/>
</dbReference>
<dbReference type="CDD" id="cd18787">
    <property type="entry name" value="SF2_C_DEAD"/>
    <property type="match status" value="1"/>
</dbReference>
<dbReference type="PANTHER" id="PTHR24031">
    <property type="entry name" value="RNA HELICASE"/>
    <property type="match status" value="1"/>
</dbReference>
<dbReference type="Gene3D" id="3.40.50.300">
    <property type="entry name" value="P-loop containing nucleotide triphosphate hydrolases"/>
    <property type="match status" value="2"/>
</dbReference>
<dbReference type="InterPro" id="IPR000629">
    <property type="entry name" value="RNA-helicase_DEAD-box_CS"/>
</dbReference>
<name>A0A088S2F3_LEIPA</name>
<keyword evidence="2 12" id="KW-0547">Nucleotide-binding</keyword>
<keyword evidence="3 12" id="KW-0378">Hydrolase</keyword>
<feature type="region of interest" description="Disordered" evidence="13">
    <location>
        <begin position="951"/>
        <end position="974"/>
    </location>
</feature>
<dbReference type="GO" id="GO:0003743">
    <property type="term" value="F:translation initiation factor activity"/>
    <property type="evidence" value="ECO:0007669"/>
    <property type="project" value="UniProtKB-KW"/>
</dbReference>
<dbReference type="VEuPathDB" id="TriTrypDB:LPMP_354510"/>
<keyword evidence="6 12" id="KW-0694">RNA-binding</keyword>
<feature type="region of interest" description="Disordered" evidence="13">
    <location>
        <begin position="503"/>
        <end position="611"/>
    </location>
</feature>
<evidence type="ECO:0000256" key="1">
    <source>
        <dbReference type="ARBA" id="ARBA00022540"/>
    </source>
</evidence>
<comment type="catalytic activity">
    <reaction evidence="12">
        <text>ATP + H2O = ADP + phosphate + H(+)</text>
        <dbReference type="Rhea" id="RHEA:13065"/>
        <dbReference type="ChEBI" id="CHEBI:15377"/>
        <dbReference type="ChEBI" id="CHEBI:15378"/>
        <dbReference type="ChEBI" id="CHEBI:30616"/>
        <dbReference type="ChEBI" id="CHEBI:43474"/>
        <dbReference type="ChEBI" id="CHEBI:456216"/>
        <dbReference type="EC" id="3.6.4.13"/>
    </reaction>
</comment>
<sequence>MTFKKKTFKQRIRTNDMKQRHQIGFNLRRRIGAARRIYNRYDSVDDGARPMEVIMSEIAEGTAVPSQEACLDPRRLTDLLLRPSETPVGHKSASANANAATPSSAAGSTSNGSSPSQPKRGSLRPSACLSSVPLAAEKVLPSLPLAADDPLALPDTRVFEEEERQCRLAHETAVRQKENKNLYRHSGQAYLFWERIELHPALLKALRDLHFTHPTPVQEEVLPNVLARVNEELSRKLSSQGEKRSKKQKRASGAAGRVGEDVVVSAETGSGKTLVFALPILQDLLTKLDKEEVSVSTPTPWAGTTGGRAAALAGSDGAAVRAEPQTGCQKRIMHSLIISPTRELALQIDAAIRQLTECAPQVVVGCVVGGMAQERQQRVLNRHPHILICTPGRLWDLVQKNEGCYLGHSISRRLHCVVLDEADKMLQSGRFDELQTLLARIHCEVLPAGFVQDREEGAEAGEFSVESGRWDPETATFIPFDKEEAPPTRSRLVKQKLDEGVAAATEAPVKRTQGKRRPREVCAAEDVLSNPTQRRRGEAAATEAESAKRQKTCKSLADESACVRAEEEEGADDEEEMEDEYGHRNGETERGGTRRRKDEPQPIPMPPEPAAGHRVITYVTSATLSLQTNYERRDFSARKSVIRTSNADVLNKVLQQLEIKPSNAQVFSLSESANVVARINETYLRCPENSKDLYLYYFLKTYHNDRSIVFVNAISMLRRLVKLLEVLGIAVVGLHASMQQRQRLKFIDKFKRGDIRVLVATDVASRGLDIDGLKYVVHYQVPRTTDAYIHRCGRTARCGGTGLSVLLVNAQEHMSFRKLMESLGRKESEVETFAMQATVVHQLHSHLRIAWQIDKLQKEIGKSRASNQWVNRMTREADLETDDMYDDTADAENRDKQKAIRILQRELQLLGRKFTGQYGGKGAFRTSAWALGAEQAEHQLKVRADRQTIRLNSKKDFEKKDKVHNLPRSRRPNE</sequence>
<feature type="compositionally biased region" description="Acidic residues" evidence="13">
    <location>
        <begin position="566"/>
        <end position="579"/>
    </location>
</feature>
<dbReference type="InterPro" id="IPR014014">
    <property type="entry name" value="RNA_helicase_DEAD_Q_motif"/>
</dbReference>
<dbReference type="PROSITE" id="PS00039">
    <property type="entry name" value="DEAD_ATP_HELICASE"/>
    <property type="match status" value="1"/>
</dbReference>
<dbReference type="GO" id="GO:0003724">
    <property type="term" value="F:RNA helicase activity"/>
    <property type="evidence" value="ECO:0007669"/>
    <property type="project" value="UniProtKB-EC"/>
</dbReference>
<feature type="domain" description="Helicase C-terminal" evidence="15">
    <location>
        <begin position="678"/>
        <end position="838"/>
    </location>
</feature>
<dbReference type="Pfam" id="PF00270">
    <property type="entry name" value="DEAD"/>
    <property type="match status" value="1"/>
</dbReference>
<gene>
    <name evidence="17" type="ORF">LPMP_354510</name>
</gene>
<feature type="compositionally biased region" description="Basic and acidic residues" evidence="13">
    <location>
        <begin position="951"/>
        <end position="964"/>
    </location>
</feature>
<dbReference type="GeneID" id="22579479"/>
<evidence type="ECO:0000259" key="15">
    <source>
        <dbReference type="PROSITE" id="PS51194"/>
    </source>
</evidence>
<dbReference type="SUPFAM" id="SSF52540">
    <property type="entry name" value="P-loop containing nucleoside triphosphate hydrolases"/>
    <property type="match status" value="1"/>
</dbReference>
<dbReference type="Pfam" id="PF00271">
    <property type="entry name" value="Helicase_C"/>
    <property type="match status" value="1"/>
</dbReference>
<dbReference type="VEuPathDB" id="TriTrypDB:LPAL13_350053400"/>
<dbReference type="SMART" id="SM00487">
    <property type="entry name" value="DEXDc"/>
    <property type="match status" value="1"/>
</dbReference>
<evidence type="ECO:0000259" key="14">
    <source>
        <dbReference type="PROSITE" id="PS51192"/>
    </source>
</evidence>
<feature type="short sequence motif" description="Q motif" evidence="11">
    <location>
        <begin position="191"/>
        <end position="219"/>
    </location>
</feature>
<proteinExistence type="inferred from homology"/>
<feature type="region of interest" description="Disordered" evidence="13">
    <location>
        <begin position="233"/>
        <end position="258"/>
    </location>
</feature>
<protein>
    <recommendedName>
        <fullName evidence="12">ATP-dependent RNA helicase</fullName>
        <ecNumber evidence="12">3.6.4.13</ecNumber>
    </recommendedName>
</protein>
<feature type="compositionally biased region" description="Low complexity" evidence="13">
    <location>
        <begin position="92"/>
        <end position="116"/>
    </location>
</feature>
<evidence type="ECO:0000256" key="13">
    <source>
        <dbReference type="SAM" id="MobiDB-lite"/>
    </source>
</evidence>
<dbReference type="InterPro" id="IPR001650">
    <property type="entry name" value="Helicase_C-like"/>
</dbReference>
<evidence type="ECO:0000256" key="4">
    <source>
        <dbReference type="ARBA" id="ARBA00022806"/>
    </source>
</evidence>
<keyword evidence="4 12" id="KW-0347">Helicase</keyword>
<dbReference type="Proteomes" id="UP000063063">
    <property type="component" value="Chromosome 35"/>
</dbReference>
<comment type="similarity">
    <text evidence="8">Belongs to the DEAD box helicase family. eIF4A subfamily.</text>
</comment>
<feature type="compositionally biased region" description="Basic and acidic residues" evidence="13">
    <location>
        <begin position="580"/>
        <end position="600"/>
    </location>
</feature>
<comment type="subunit">
    <text evidence="10">eIF4F is a multi-subunit complex, the composition of which varies with external and internal environmental conditions. It is composed of at least EIF4A, EIF4E and EIF4G.</text>
</comment>
<dbReference type="PROSITE" id="PS51192">
    <property type="entry name" value="HELICASE_ATP_BIND_1"/>
    <property type="match status" value="1"/>
</dbReference>